<evidence type="ECO:0000313" key="2">
    <source>
        <dbReference type="EMBL" id="EJK57240.1"/>
    </source>
</evidence>
<dbReference type="Proteomes" id="UP000266841">
    <property type="component" value="Unassembled WGS sequence"/>
</dbReference>
<gene>
    <name evidence="2" type="ORF">THAOC_22742</name>
</gene>
<reference evidence="2 3" key="1">
    <citation type="journal article" date="2012" name="Genome Biol.">
        <title>Genome and low-iron response of an oceanic diatom adapted to chronic iron limitation.</title>
        <authorList>
            <person name="Lommer M."/>
            <person name="Specht M."/>
            <person name="Roy A.S."/>
            <person name="Kraemer L."/>
            <person name="Andreson R."/>
            <person name="Gutowska M.A."/>
            <person name="Wolf J."/>
            <person name="Bergner S.V."/>
            <person name="Schilhabel M.B."/>
            <person name="Klostermeier U.C."/>
            <person name="Beiko R.G."/>
            <person name="Rosenstiel P."/>
            <person name="Hippler M."/>
            <person name="Laroche J."/>
        </authorList>
    </citation>
    <scope>NUCLEOTIDE SEQUENCE [LARGE SCALE GENOMIC DNA]</scope>
    <source>
        <strain evidence="2 3">CCMP1005</strain>
    </source>
</reference>
<name>K0RWA2_THAOC</name>
<keyword evidence="1" id="KW-0472">Membrane</keyword>
<accession>K0RWA2</accession>
<feature type="non-terminal residue" evidence="2">
    <location>
        <position position="1"/>
    </location>
</feature>
<dbReference type="AlphaFoldDB" id="K0RWA2"/>
<keyword evidence="3" id="KW-1185">Reference proteome</keyword>
<comment type="caution">
    <text evidence="2">The sequence shown here is derived from an EMBL/GenBank/DDBJ whole genome shotgun (WGS) entry which is preliminary data.</text>
</comment>
<feature type="transmembrane region" description="Helical" evidence="1">
    <location>
        <begin position="44"/>
        <end position="63"/>
    </location>
</feature>
<organism evidence="2 3">
    <name type="scientific">Thalassiosira oceanica</name>
    <name type="common">Marine diatom</name>
    <dbReference type="NCBI Taxonomy" id="159749"/>
    <lineage>
        <taxon>Eukaryota</taxon>
        <taxon>Sar</taxon>
        <taxon>Stramenopiles</taxon>
        <taxon>Ochrophyta</taxon>
        <taxon>Bacillariophyta</taxon>
        <taxon>Coscinodiscophyceae</taxon>
        <taxon>Thalassiosirophycidae</taxon>
        <taxon>Thalassiosirales</taxon>
        <taxon>Thalassiosiraceae</taxon>
        <taxon>Thalassiosira</taxon>
    </lineage>
</organism>
<dbReference type="EMBL" id="AGNL01028982">
    <property type="protein sequence ID" value="EJK57240.1"/>
    <property type="molecule type" value="Genomic_DNA"/>
</dbReference>
<evidence type="ECO:0000313" key="3">
    <source>
        <dbReference type="Proteomes" id="UP000266841"/>
    </source>
</evidence>
<protein>
    <submittedName>
        <fullName evidence="2">Uncharacterized protein</fullName>
    </submittedName>
</protein>
<keyword evidence="1" id="KW-0812">Transmembrane</keyword>
<keyword evidence="1" id="KW-1133">Transmembrane helix</keyword>
<sequence length="93" mass="10967">RSAALNYGRTSGSVSRLESRFSDRDRKGQGCRWAGAKRRKTHTIPALSLFTMLCYVMLCYVMLCYVMLCYVMLCYVMLCYVMLCYHYYPQREL</sequence>
<proteinExistence type="predicted"/>
<feature type="transmembrane region" description="Helical" evidence="1">
    <location>
        <begin position="69"/>
        <end position="88"/>
    </location>
</feature>
<evidence type="ECO:0000256" key="1">
    <source>
        <dbReference type="SAM" id="Phobius"/>
    </source>
</evidence>